<dbReference type="PROSITE" id="PS50883">
    <property type="entry name" value="EAL"/>
    <property type="match status" value="1"/>
</dbReference>
<feature type="domain" description="EAL" evidence="3">
    <location>
        <begin position="472"/>
        <end position="725"/>
    </location>
</feature>
<evidence type="ECO:0000313" key="5">
    <source>
        <dbReference type="Proteomes" id="UP000288127"/>
    </source>
</evidence>
<dbReference type="OrthoDB" id="9787514at2"/>
<feature type="chain" id="PRO_5019233261" evidence="2">
    <location>
        <begin position="26"/>
        <end position="733"/>
    </location>
</feature>
<dbReference type="EMBL" id="PIPZ01000001">
    <property type="protein sequence ID" value="RUO60891.1"/>
    <property type="molecule type" value="Genomic_DNA"/>
</dbReference>
<keyword evidence="2" id="KW-0732">Signal</keyword>
<evidence type="ECO:0000259" key="3">
    <source>
        <dbReference type="PROSITE" id="PS50883"/>
    </source>
</evidence>
<protein>
    <submittedName>
        <fullName evidence="4">Diguanylate cyclase</fullName>
    </submittedName>
</protein>
<dbReference type="SMART" id="SM00062">
    <property type="entry name" value="PBPb"/>
    <property type="match status" value="1"/>
</dbReference>
<dbReference type="Gene3D" id="3.40.190.10">
    <property type="entry name" value="Periplasmic binding protein-like II"/>
    <property type="match status" value="2"/>
</dbReference>
<name>A0A432YIU0_9GAMM</name>
<dbReference type="InterPro" id="IPR001633">
    <property type="entry name" value="EAL_dom"/>
</dbReference>
<dbReference type="InterPro" id="IPR043128">
    <property type="entry name" value="Rev_trsase/Diguanyl_cyclase"/>
</dbReference>
<dbReference type="Pfam" id="PF00990">
    <property type="entry name" value="GGDEF"/>
    <property type="match status" value="1"/>
</dbReference>
<dbReference type="Proteomes" id="UP000288127">
    <property type="component" value="Unassembled WGS sequence"/>
</dbReference>
<reference evidence="5" key="1">
    <citation type="journal article" date="2018" name="Front. Microbiol.">
        <title>Genome-Based Analysis Reveals the Taxonomy and Diversity of the Family Idiomarinaceae.</title>
        <authorList>
            <person name="Liu Y."/>
            <person name="Lai Q."/>
            <person name="Shao Z."/>
        </authorList>
    </citation>
    <scope>NUCLEOTIDE SEQUENCE [LARGE SCALE GENOMIC DNA]</scope>
    <source>
        <strain evidence="5">PIM1</strain>
    </source>
</reference>
<evidence type="ECO:0000256" key="1">
    <source>
        <dbReference type="SAM" id="Phobius"/>
    </source>
</evidence>
<gene>
    <name evidence="4" type="ORF">CWI76_01020</name>
</gene>
<dbReference type="CDD" id="cd01948">
    <property type="entry name" value="EAL"/>
    <property type="match status" value="1"/>
</dbReference>
<dbReference type="SMART" id="SM00267">
    <property type="entry name" value="GGDEF"/>
    <property type="match status" value="1"/>
</dbReference>
<dbReference type="InterPro" id="IPR035919">
    <property type="entry name" value="EAL_sf"/>
</dbReference>
<feature type="signal peptide" evidence="2">
    <location>
        <begin position="1"/>
        <end position="25"/>
    </location>
</feature>
<feature type="transmembrane region" description="Helical" evidence="1">
    <location>
        <begin position="261"/>
        <end position="283"/>
    </location>
</feature>
<keyword evidence="1" id="KW-1133">Transmembrane helix</keyword>
<dbReference type="PANTHER" id="PTHR33121:SF79">
    <property type="entry name" value="CYCLIC DI-GMP PHOSPHODIESTERASE PDED-RELATED"/>
    <property type="match status" value="1"/>
</dbReference>
<dbReference type="GO" id="GO:0071111">
    <property type="term" value="F:cyclic-guanylate-specific phosphodiesterase activity"/>
    <property type="evidence" value="ECO:0007669"/>
    <property type="project" value="InterPro"/>
</dbReference>
<dbReference type="CDD" id="cd13704">
    <property type="entry name" value="PBP2_HisK"/>
    <property type="match status" value="1"/>
</dbReference>
<dbReference type="InterPro" id="IPR029787">
    <property type="entry name" value="Nucleotide_cyclase"/>
</dbReference>
<comment type="caution">
    <text evidence="4">The sequence shown here is derived from an EMBL/GenBank/DDBJ whole genome shotgun (WGS) entry which is preliminary data.</text>
</comment>
<dbReference type="InterPro" id="IPR000160">
    <property type="entry name" value="GGDEF_dom"/>
</dbReference>
<organism evidence="4 5">
    <name type="scientific">Pseudidiomarina marina</name>
    <dbReference type="NCBI Taxonomy" id="502366"/>
    <lineage>
        <taxon>Bacteria</taxon>
        <taxon>Pseudomonadati</taxon>
        <taxon>Pseudomonadota</taxon>
        <taxon>Gammaproteobacteria</taxon>
        <taxon>Alteromonadales</taxon>
        <taxon>Idiomarinaceae</taxon>
        <taxon>Pseudidiomarina</taxon>
    </lineage>
</organism>
<accession>A0A432YIU0</accession>
<dbReference type="SUPFAM" id="SSF141868">
    <property type="entry name" value="EAL domain-like"/>
    <property type="match status" value="1"/>
</dbReference>
<keyword evidence="1" id="KW-0472">Membrane</keyword>
<dbReference type="Gene3D" id="3.30.70.270">
    <property type="match status" value="1"/>
</dbReference>
<evidence type="ECO:0000313" key="4">
    <source>
        <dbReference type="EMBL" id="RUO60891.1"/>
    </source>
</evidence>
<dbReference type="SMART" id="SM00052">
    <property type="entry name" value="EAL"/>
    <property type="match status" value="1"/>
</dbReference>
<dbReference type="Gene3D" id="3.20.20.450">
    <property type="entry name" value="EAL domain"/>
    <property type="match status" value="1"/>
</dbReference>
<dbReference type="Pfam" id="PF00563">
    <property type="entry name" value="EAL"/>
    <property type="match status" value="1"/>
</dbReference>
<dbReference type="SUPFAM" id="SSF53850">
    <property type="entry name" value="Periplasmic binding protein-like II"/>
    <property type="match status" value="1"/>
</dbReference>
<keyword evidence="5" id="KW-1185">Reference proteome</keyword>
<dbReference type="SUPFAM" id="SSF55073">
    <property type="entry name" value="Nucleotide cyclase"/>
    <property type="match status" value="1"/>
</dbReference>
<sequence>MPWKRTNLSLTFCLLVGLLSHTSIAQNNDTIIFTGSQYYPPLQWLDENNQAQGFITDLEQELANAGEFNIEQRLIPWNQALGLVLTGEADAVALIPSEARSAYFDFTEPFYYVAHGIFSHRSGKQFGSFSQLKGKRVAVAAGAFAAQQLTDTPQNFEVIQASDELNCLQMVQTKQVDACVEVTTTSRHLITNYNLDLIQSSPPFWPQSYAFGVKKGNTALLNRLNENLAMLQVNGTYQAVYQRWVQQLEWQERTLSDNLRALGWLLISLLLIAGFGFFWTYLLKKQVARKTYRIQQELAAKTILQKKLHYLSQHDAITGLLNRPAFTEKLDQEILAAPEVSPTVVGIRIANIDSITSVFGYNIATDLMIEFAERLQKNGFKNAAHFGVGLFAAVADSHLTNEQIVDLAMQPLKFKSIDFEPLLAFGLIRNSQLSFAEPPDAQELLRQVLTAVSVSQKKHKLWVVYSPGLEPNADDLRLLKDFHQAGTRDFFLHYQPKYSLSDNAVKGAEALLRWQHPQLGLVPPSKFIPLLEETGFVTQVTRWVITETIAMMARHNLCRTGLVISINVSTRDLTELGFVSFMRHAVKDIDPHCIQLEITETGLIDDSERALYVLSKMNDLGISCSVDDFGTGNSSLSYLSKFPVSEIKLDRSYVYDIANNERNHKIVKSTIELAHTLGLSVTAEGVEEHETVEILRDMKCETIQGFVFSRPIPESDLIEFLKSSPKLKASGEA</sequence>
<dbReference type="Pfam" id="PF00497">
    <property type="entry name" value="SBP_bac_3"/>
    <property type="match status" value="1"/>
</dbReference>
<dbReference type="InterPro" id="IPR050706">
    <property type="entry name" value="Cyclic-di-GMP_PDE-like"/>
</dbReference>
<proteinExistence type="predicted"/>
<dbReference type="AlphaFoldDB" id="A0A432YIU0"/>
<evidence type="ECO:0000256" key="2">
    <source>
        <dbReference type="SAM" id="SignalP"/>
    </source>
</evidence>
<keyword evidence="1" id="KW-0812">Transmembrane</keyword>
<dbReference type="InterPro" id="IPR001638">
    <property type="entry name" value="Solute-binding_3/MltF_N"/>
</dbReference>
<dbReference type="PANTHER" id="PTHR33121">
    <property type="entry name" value="CYCLIC DI-GMP PHOSPHODIESTERASE PDEF"/>
    <property type="match status" value="1"/>
</dbReference>
<dbReference type="RefSeq" id="WP_126758529.1">
    <property type="nucleotide sequence ID" value="NZ_PIPZ01000001.1"/>
</dbReference>